<dbReference type="Pfam" id="PF10123">
    <property type="entry name" value="Mu-like_Pro"/>
    <property type="match status" value="1"/>
</dbReference>
<dbReference type="AlphaFoldDB" id="F2J646"/>
<dbReference type="eggNOG" id="COG4388">
    <property type="taxonomic scope" value="Bacteria"/>
</dbReference>
<dbReference type="KEGG" id="pgv:SL003B_3990"/>
<dbReference type="PIRSF" id="PIRSF016624">
    <property type="entry name" value="Mu_prophg_I"/>
    <property type="match status" value="1"/>
</dbReference>
<accession>F2J646</accession>
<organism evidence="2 3">
    <name type="scientific">Polymorphum gilvum (strain LMG 25793 / CGMCC 1.9160 / SL003B-26A1)</name>
    <dbReference type="NCBI Taxonomy" id="991905"/>
    <lineage>
        <taxon>Bacteria</taxon>
        <taxon>Pseudomonadati</taxon>
        <taxon>Pseudomonadota</taxon>
        <taxon>Alphaproteobacteria</taxon>
        <taxon>Rhodobacterales</taxon>
        <taxon>Paracoccaceae</taxon>
        <taxon>Polymorphum</taxon>
    </lineage>
</organism>
<dbReference type="EMBL" id="CP002568">
    <property type="protein sequence ID" value="ADZ72410.1"/>
    <property type="molecule type" value="Genomic_DNA"/>
</dbReference>
<dbReference type="HOGENOM" id="CLU_062795_2_0_5"/>
<feature type="chain" id="PRO_5003283924" evidence="1">
    <location>
        <begin position="34"/>
        <end position="337"/>
    </location>
</feature>
<dbReference type="OrthoDB" id="7306769at2"/>
<feature type="signal peptide" evidence="1">
    <location>
        <begin position="1"/>
        <end position="33"/>
    </location>
</feature>
<evidence type="ECO:0000256" key="1">
    <source>
        <dbReference type="SAM" id="SignalP"/>
    </source>
</evidence>
<keyword evidence="1" id="KW-0732">Signal</keyword>
<gene>
    <name evidence="2" type="ordered locus">SL003B_3990</name>
</gene>
<sequence length="337" mass="36009">MMRATFTLSPMTTRTATALFATAAIASSEGASAPEWVQIFPAGPDLVARDGRRWRLTDPQAVIAAFEANGAPIPIDYEHAQAHRAPKGELAPAAGWIAAMEVREGAIWARVEWTEKASAMIAAREYRFVSPEFYSTKAGEIVRVVGAGLVNRPALRMTALSRAEGSTAPHTLETDMDFTALCRALGLVDDASIDTILAAVQRLQGELRTALAAAEAPSMERFVPRADYDQAIARAGAAETSLAAEQTKIRDAEVNAAIEDAVKAGKIAPASRDHYRALCAAEGGLDTFRKLVGTMPVIGAPSDLDERDRKGRPALTDQQRSIAAMLGQSEEDYATSL</sequence>
<dbReference type="InterPro" id="IPR012106">
    <property type="entry name" value="Phage_Mu_Gp1"/>
</dbReference>
<proteinExistence type="predicted"/>
<protein>
    <submittedName>
        <fullName evidence="2">Mu-like prophage I protein</fullName>
    </submittedName>
</protein>
<dbReference type="Proteomes" id="UP000008130">
    <property type="component" value="Chromosome"/>
</dbReference>
<name>F2J646_POLGS</name>
<evidence type="ECO:0000313" key="3">
    <source>
        <dbReference type="Proteomes" id="UP000008130"/>
    </source>
</evidence>
<dbReference type="RefSeq" id="WP_013654719.1">
    <property type="nucleotide sequence ID" value="NC_015259.1"/>
</dbReference>
<dbReference type="STRING" id="991905.SL003B_3990"/>
<evidence type="ECO:0000313" key="2">
    <source>
        <dbReference type="EMBL" id="ADZ72410.1"/>
    </source>
</evidence>
<reference evidence="2 3" key="1">
    <citation type="journal article" date="2011" name="J. Bacteriol.">
        <title>Complete genome sequence of Polymorphum gilvum SL003B-26A1T, a crude oil-degrading bacterium from oil-polluted saline soil.</title>
        <authorList>
            <person name="Li S.G."/>
            <person name="Tang Y.Q."/>
            <person name="Nie Y."/>
            <person name="Cai M."/>
            <person name="Wu X.L."/>
        </authorList>
    </citation>
    <scope>NUCLEOTIDE SEQUENCE [LARGE SCALE GENOMIC DNA]</scope>
    <source>
        <strain evidence="3">LMG 25793 / CGMCC 1.9160 / SL003B-26A1</strain>
    </source>
</reference>
<keyword evidence="3" id="KW-1185">Reference proteome</keyword>